<sequence>MLRGYALTADRREHALLAVCARAPRAVMCGESALALHELIDDIPYPLATVIAE</sequence>
<accession>A0ABV9ART1</accession>
<evidence type="ECO:0000313" key="2">
    <source>
        <dbReference type="Proteomes" id="UP001595839"/>
    </source>
</evidence>
<evidence type="ECO:0000313" key="1">
    <source>
        <dbReference type="EMBL" id="MFC4501990.1"/>
    </source>
</evidence>
<dbReference type="EMBL" id="JBHSFK010000013">
    <property type="protein sequence ID" value="MFC4501990.1"/>
    <property type="molecule type" value="Genomic_DNA"/>
</dbReference>
<name>A0ABV9ART1_9ACTN</name>
<organism evidence="1 2">
    <name type="scientific">Streptomyces vulcanius</name>
    <dbReference type="NCBI Taxonomy" id="1441876"/>
    <lineage>
        <taxon>Bacteria</taxon>
        <taxon>Bacillati</taxon>
        <taxon>Actinomycetota</taxon>
        <taxon>Actinomycetes</taxon>
        <taxon>Kitasatosporales</taxon>
        <taxon>Streptomycetaceae</taxon>
        <taxon>Streptomyces</taxon>
    </lineage>
</organism>
<protein>
    <submittedName>
        <fullName evidence="1">Uncharacterized protein</fullName>
    </submittedName>
</protein>
<reference evidence="2" key="1">
    <citation type="journal article" date="2019" name="Int. J. Syst. Evol. Microbiol.">
        <title>The Global Catalogue of Microorganisms (GCM) 10K type strain sequencing project: providing services to taxonomists for standard genome sequencing and annotation.</title>
        <authorList>
            <consortium name="The Broad Institute Genomics Platform"/>
            <consortium name="The Broad Institute Genome Sequencing Center for Infectious Disease"/>
            <person name="Wu L."/>
            <person name="Ma J."/>
        </authorList>
    </citation>
    <scope>NUCLEOTIDE SEQUENCE [LARGE SCALE GENOMIC DNA]</scope>
    <source>
        <strain evidence="2">CGMCC 4.7177</strain>
    </source>
</reference>
<comment type="caution">
    <text evidence="1">The sequence shown here is derived from an EMBL/GenBank/DDBJ whole genome shotgun (WGS) entry which is preliminary data.</text>
</comment>
<proteinExistence type="predicted"/>
<dbReference type="Proteomes" id="UP001595839">
    <property type="component" value="Unassembled WGS sequence"/>
</dbReference>
<gene>
    <name evidence="1" type="ORF">ACFPIH_21060</name>
</gene>
<dbReference type="RefSeq" id="WP_381174406.1">
    <property type="nucleotide sequence ID" value="NZ_JBHSFK010000013.1"/>
</dbReference>
<keyword evidence="2" id="KW-1185">Reference proteome</keyword>